<accession>A0ABR8JLQ5</accession>
<gene>
    <name evidence="2" type="ORF">IC234_02210</name>
</gene>
<proteinExistence type="predicted"/>
<feature type="compositionally biased region" description="Low complexity" evidence="1">
    <location>
        <begin position="145"/>
        <end position="154"/>
    </location>
</feature>
<evidence type="ECO:0000256" key="1">
    <source>
        <dbReference type="SAM" id="MobiDB-lite"/>
    </source>
</evidence>
<dbReference type="Proteomes" id="UP000606003">
    <property type="component" value="Unassembled WGS sequence"/>
</dbReference>
<reference evidence="2 3" key="1">
    <citation type="submission" date="2020-09" db="EMBL/GenBank/DDBJ databases">
        <authorList>
            <person name="Kim M.K."/>
        </authorList>
    </citation>
    <scope>NUCLEOTIDE SEQUENCE [LARGE SCALE GENOMIC DNA]</scope>
    <source>
        <strain evidence="2 3">BT189</strain>
    </source>
</reference>
<dbReference type="RefSeq" id="WP_190922190.1">
    <property type="nucleotide sequence ID" value="NZ_JACXAC010000001.1"/>
</dbReference>
<feature type="region of interest" description="Disordered" evidence="1">
    <location>
        <begin position="62"/>
        <end position="154"/>
    </location>
</feature>
<evidence type="ECO:0000313" key="2">
    <source>
        <dbReference type="EMBL" id="MBD2720922.1"/>
    </source>
</evidence>
<organism evidence="2 3">
    <name type="scientific">Hymenobacter armeniacus</name>
    <dbReference type="NCBI Taxonomy" id="2771358"/>
    <lineage>
        <taxon>Bacteria</taxon>
        <taxon>Pseudomonadati</taxon>
        <taxon>Bacteroidota</taxon>
        <taxon>Cytophagia</taxon>
        <taxon>Cytophagales</taxon>
        <taxon>Hymenobacteraceae</taxon>
        <taxon>Hymenobacter</taxon>
    </lineage>
</organism>
<feature type="compositionally biased region" description="Basic and acidic residues" evidence="1">
    <location>
        <begin position="91"/>
        <end position="103"/>
    </location>
</feature>
<comment type="caution">
    <text evidence="2">The sequence shown here is derived from an EMBL/GenBank/DDBJ whole genome shotgun (WGS) entry which is preliminary data.</text>
</comment>
<protein>
    <submittedName>
        <fullName evidence="2">Uncharacterized protein</fullName>
    </submittedName>
</protein>
<evidence type="ECO:0000313" key="3">
    <source>
        <dbReference type="Proteomes" id="UP000606003"/>
    </source>
</evidence>
<name>A0ABR8JLQ5_9BACT</name>
<keyword evidence="3" id="KW-1185">Reference proteome</keyword>
<sequence>MEKLATLLWILFGLGAFVFRLIKKAQETTAREMQERPRRTPHDPPALPTATFQEMLRQMQARNAAAPDTPRPVVVPPVPQPAPHTLAGRPMPREVARPARSQERTAVTQRSLEAPATARPHNAPAPPAQRSSGLPRASARQPLLAKAEAPAPVATAEAVREMLRRPESVRAAFVLSEIFARKYE</sequence>
<feature type="compositionally biased region" description="Pro residues" evidence="1">
    <location>
        <begin position="69"/>
        <end position="82"/>
    </location>
</feature>
<dbReference type="EMBL" id="JACXAC010000001">
    <property type="protein sequence ID" value="MBD2720922.1"/>
    <property type="molecule type" value="Genomic_DNA"/>
</dbReference>